<feature type="transmembrane region" description="Helical" evidence="7">
    <location>
        <begin position="405"/>
        <end position="428"/>
    </location>
</feature>
<keyword evidence="5 7" id="KW-0472">Membrane</keyword>
<keyword evidence="2" id="KW-1003">Cell membrane</keyword>
<evidence type="ECO:0000256" key="4">
    <source>
        <dbReference type="ARBA" id="ARBA00022989"/>
    </source>
</evidence>
<feature type="domain" description="MacB-like periplasmic core" evidence="9">
    <location>
        <begin position="19"/>
        <end position="280"/>
    </location>
</feature>
<keyword evidence="4 7" id="KW-1133">Transmembrane helix</keyword>
<comment type="subcellular location">
    <subcellularLocation>
        <location evidence="1">Cell membrane</location>
        <topology evidence="1">Multi-pass membrane protein</topology>
    </subcellularLocation>
</comment>
<feature type="transmembrane region" description="Helical" evidence="7">
    <location>
        <begin position="287"/>
        <end position="304"/>
    </location>
</feature>
<evidence type="ECO:0000256" key="6">
    <source>
        <dbReference type="SAM" id="MobiDB-lite"/>
    </source>
</evidence>
<protein>
    <submittedName>
        <fullName evidence="10">FtsX-like permease family protein</fullName>
    </submittedName>
</protein>
<dbReference type="PANTHER" id="PTHR43738">
    <property type="entry name" value="ABC TRANSPORTER, MEMBRANE PROTEIN"/>
    <property type="match status" value="1"/>
</dbReference>
<evidence type="ECO:0000259" key="8">
    <source>
        <dbReference type="Pfam" id="PF02687"/>
    </source>
</evidence>
<dbReference type="Pfam" id="PF12704">
    <property type="entry name" value="MacB_PCD"/>
    <property type="match status" value="1"/>
</dbReference>
<reference evidence="10 11" key="1">
    <citation type="submission" date="2019-08" db="EMBL/GenBank/DDBJ databases">
        <title>Microbe sample from Colwellia echini.</title>
        <authorList>
            <person name="Christiansen L."/>
            <person name="Pathiraja D."/>
            <person name="Schultz-Johansen M."/>
            <person name="Choi I.-G."/>
            <person name="Stougaard P."/>
        </authorList>
    </citation>
    <scope>NUCLEOTIDE SEQUENCE [LARGE SCALE GENOMIC DNA]</scope>
    <source>
        <strain evidence="10 11">A3</strain>
    </source>
</reference>
<dbReference type="InterPro" id="IPR003838">
    <property type="entry name" value="ABC3_permease_C"/>
</dbReference>
<dbReference type="PANTHER" id="PTHR43738:SF2">
    <property type="entry name" value="ABC TRANSPORTER PERMEASE"/>
    <property type="match status" value="1"/>
</dbReference>
<evidence type="ECO:0000256" key="2">
    <source>
        <dbReference type="ARBA" id="ARBA00022475"/>
    </source>
</evidence>
<evidence type="ECO:0000256" key="5">
    <source>
        <dbReference type="ARBA" id="ARBA00023136"/>
    </source>
</evidence>
<feature type="transmembrane region" description="Helical" evidence="7">
    <location>
        <begin position="15"/>
        <end position="34"/>
    </location>
</feature>
<evidence type="ECO:0000259" key="9">
    <source>
        <dbReference type="Pfam" id="PF12704"/>
    </source>
</evidence>
<name>A0ABY3MWZ4_9GAMM</name>
<dbReference type="Pfam" id="PF02687">
    <property type="entry name" value="FtsX"/>
    <property type="match status" value="1"/>
</dbReference>
<evidence type="ECO:0000313" key="10">
    <source>
        <dbReference type="EMBL" id="TYK65748.1"/>
    </source>
</evidence>
<gene>
    <name evidence="10" type="ORF">CWS31_008845</name>
</gene>
<evidence type="ECO:0000256" key="7">
    <source>
        <dbReference type="SAM" id="Phobius"/>
    </source>
</evidence>
<dbReference type="InterPro" id="IPR025857">
    <property type="entry name" value="MacB_PCD"/>
</dbReference>
<evidence type="ECO:0000256" key="1">
    <source>
        <dbReference type="ARBA" id="ARBA00004651"/>
    </source>
</evidence>
<feature type="domain" description="ABC3 transporter permease C-terminal" evidence="8">
    <location>
        <begin position="313"/>
        <end position="430"/>
    </location>
</feature>
<proteinExistence type="predicted"/>
<dbReference type="EMBL" id="PJAI02000008">
    <property type="protein sequence ID" value="TYK65748.1"/>
    <property type="molecule type" value="Genomic_DNA"/>
</dbReference>
<comment type="caution">
    <text evidence="10">The sequence shown here is derived from an EMBL/GenBank/DDBJ whole genome shotgun (WGS) entry which is preliminary data.</text>
</comment>
<feature type="transmembrane region" description="Helical" evidence="7">
    <location>
        <begin position="310"/>
        <end position="331"/>
    </location>
</feature>
<organism evidence="10 11">
    <name type="scientific">Colwellia echini</name>
    <dbReference type="NCBI Taxonomy" id="1982103"/>
    <lineage>
        <taxon>Bacteria</taxon>
        <taxon>Pseudomonadati</taxon>
        <taxon>Pseudomonadota</taxon>
        <taxon>Gammaproteobacteria</taxon>
        <taxon>Alteromonadales</taxon>
        <taxon>Colwelliaceae</taxon>
        <taxon>Colwellia</taxon>
    </lineage>
</organism>
<dbReference type="Proteomes" id="UP000815846">
    <property type="component" value="Unassembled WGS sequence"/>
</dbReference>
<keyword evidence="3 7" id="KW-0812">Transmembrane</keyword>
<feature type="region of interest" description="Disordered" evidence="6">
    <location>
        <begin position="216"/>
        <end position="239"/>
    </location>
</feature>
<dbReference type="InterPro" id="IPR051125">
    <property type="entry name" value="ABC-4/HrtB_transporter"/>
</dbReference>
<accession>A0ABY3MWZ4</accession>
<dbReference type="RefSeq" id="WP_101344858.1">
    <property type="nucleotide sequence ID" value="NZ_PJAI02000008.1"/>
</dbReference>
<sequence>MLMNLALKSLRDRKGSIALSLMAMTVSIFILLGVEHIRHQTKESFSNTVSGVDLIVGARTGSLNLLLYSVFKIGNPTNNISWQSYQTIADNPKVKWAVPLSIGDSHKGFRVLGTTVDYFQHFSYGKKQRLHFAKGAAFNNVFDVVLGAQVAKKLGYKLGDTLVLSHGVAKNSFSLHKDNPFTVVGILSPTGTPVDNSLHVSLQGIEAIHLDGNSSHLGHQHKPHLHQHSADKDHHHDESIHVDEKVHQDAVFAKLQPQSITAIMVGLKSKITTFQLQRQINNFTGEAMLAILPGIALSELWQMMSILENTLLLVSALVFVSACLGVSAMLLSSIRERTREIQLLRVIGASPMFLFLLVELEALLIAVISIIFGAGLLSLSLFFAQSYLVSYLGLHISINIFSTSSLYLLGIIITASLLVAMIPSIMCYRQSASNKIFL</sequence>
<evidence type="ECO:0000313" key="11">
    <source>
        <dbReference type="Proteomes" id="UP000815846"/>
    </source>
</evidence>
<keyword evidence="11" id="KW-1185">Reference proteome</keyword>
<evidence type="ECO:0000256" key="3">
    <source>
        <dbReference type="ARBA" id="ARBA00022692"/>
    </source>
</evidence>
<feature type="compositionally biased region" description="Basic and acidic residues" evidence="6">
    <location>
        <begin position="228"/>
        <end position="239"/>
    </location>
</feature>
<feature type="compositionally biased region" description="Basic residues" evidence="6">
    <location>
        <begin position="218"/>
        <end position="227"/>
    </location>
</feature>
<feature type="transmembrane region" description="Helical" evidence="7">
    <location>
        <begin position="352"/>
        <end position="385"/>
    </location>
</feature>